<evidence type="ECO:0000313" key="3">
    <source>
        <dbReference type="Proteomes" id="UP000266744"/>
    </source>
</evidence>
<protein>
    <submittedName>
        <fullName evidence="2">Uncharacterized protein</fullName>
    </submittedName>
</protein>
<gene>
    <name evidence="2" type="ORF">PL78_08980</name>
</gene>
<proteinExistence type="predicted"/>
<feature type="transmembrane region" description="Helical" evidence="1">
    <location>
        <begin position="70"/>
        <end position="90"/>
    </location>
</feature>
<accession>A0ABM6BKB4</accession>
<keyword evidence="1" id="KW-0472">Membrane</keyword>
<evidence type="ECO:0000313" key="2">
    <source>
        <dbReference type="EMBL" id="ANI29951.1"/>
    </source>
</evidence>
<reference evidence="2 3" key="1">
    <citation type="journal article" date="2016" name="Toxins">
        <title>The Draft Genome Sequence of the Yersinia entomophaga Entomopathogenic Type Strain MH96T.</title>
        <authorList>
            <person name="Hurst M.R."/>
            <person name="Beattie A."/>
            <person name="Altermann E."/>
            <person name="Moraga R.M."/>
            <person name="Harper L.A."/>
            <person name="Calder J."/>
            <person name="Laugraud A."/>
        </authorList>
    </citation>
    <scope>NUCLEOTIDE SEQUENCE [LARGE SCALE GENOMIC DNA]</scope>
    <source>
        <strain evidence="2 3">MH96</strain>
    </source>
</reference>
<keyword evidence="3" id="KW-1185">Reference proteome</keyword>
<name>A0ABM6BKB4_YERET</name>
<sequence>MGENKSHPTFFTHRIAVSIVFTVDAVNFHCKTYPAAAKPILWLKFIFITLGRYLINIVCIYFQFLSWLFSLLYSALIEFIFLGHFLNAVMQKKL</sequence>
<organism evidence="2 3">
    <name type="scientific">Yersinia entomophaga</name>
    <dbReference type="NCBI Taxonomy" id="935293"/>
    <lineage>
        <taxon>Bacteria</taxon>
        <taxon>Pseudomonadati</taxon>
        <taxon>Pseudomonadota</taxon>
        <taxon>Gammaproteobacteria</taxon>
        <taxon>Enterobacterales</taxon>
        <taxon>Yersiniaceae</taxon>
        <taxon>Yersinia</taxon>
    </lineage>
</organism>
<keyword evidence="1" id="KW-0812">Transmembrane</keyword>
<keyword evidence="1" id="KW-1133">Transmembrane helix</keyword>
<evidence type="ECO:0000256" key="1">
    <source>
        <dbReference type="SAM" id="Phobius"/>
    </source>
</evidence>
<feature type="transmembrane region" description="Helical" evidence="1">
    <location>
        <begin position="41"/>
        <end position="64"/>
    </location>
</feature>
<dbReference type="Proteomes" id="UP000266744">
    <property type="component" value="Chromosome"/>
</dbReference>
<dbReference type="EMBL" id="CP010029">
    <property type="protein sequence ID" value="ANI29951.1"/>
    <property type="molecule type" value="Genomic_DNA"/>
</dbReference>